<dbReference type="PANTHER" id="PTHR46093">
    <property type="entry name" value="ACYL-COA-BINDING DOMAIN-CONTAINING PROTEIN 5"/>
    <property type="match status" value="1"/>
</dbReference>
<dbReference type="InterPro" id="IPR015915">
    <property type="entry name" value="Kelch-typ_b-propeller"/>
</dbReference>
<dbReference type="PANTHER" id="PTHR46093:SF18">
    <property type="entry name" value="FIBRONECTIN TYPE-III DOMAIN-CONTAINING PROTEIN"/>
    <property type="match status" value="1"/>
</dbReference>
<gene>
    <name evidence="3" type="primary">Klhdc2</name>
    <name evidence="3" type="ORF">SNAT2548_LOCUS33816</name>
</gene>
<organism evidence="3 4">
    <name type="scientific">Symbiodinium natans</name>
    <dbReference type="NCBI Taxonomy" id="878477"/>
    <lineage>
        <taxon>Eukaryota</taxon>
        <taxon>Sar</taxon>
        <taxon>Alveolata</taxon>
        <taxon>Dinophyceae</taxon>
        <taxon>Suessiales</taxon>
        <taxon>Symbiodiniaceae</taxon>
        <taxon>Symbiodinium</taxon>
    </lineage>
</organism>
<proteinExistence type="predicted"/>
<dbReference type="Proteomes" id="UP000604046">
    <property type="component" value="Unassembled WGS sequence"/>
</dbReference>
<dbReference type="OrthoDB" id="45365at2759"/>
<keyword evidence="4" id="KW-1185">Reference proteome</keyword>
<dbReference type="Pfam" id="PF24681">
    <property type="entry name" value="Kelch_KLHDC2_KLHL20_DRC7"/>
    <property type="match status" value="1"/>
</dbReference>
<dbReference type="Gene3D" id="2.120.10.80">
    <property type="entry name" value="Kelch-type beta propeller"/>
    <property type="match status" value="2"/>
</dbReference>
<dbReference type="AlphaFoldDB" id="A0A812URH8"/>
<sequence length="435" mass="48700">MLVVYGGKGWEWRSGKGGKGGKGKSHKEKKKVMFLSDMWQFHLDSNQWTPIDYGEGPLGRWKEGATPVFNNSQLVLMGGSTETSVKFARNDVWVFKPLPGGGGAWRKVRTSNTPVPRRGHVIVANHSHVIMFGGKTTPRLEKRAVEEMEENFPDLEYTPQRKEKCLIDLWAISKDEMLAEGSSHPPRWREGAPFPAGCRWGGTGSFLRDNLGKKYLAMFGGRHLSAGSEEHKDTSVYVYYDDLWLYDFVEDSWSQAPTKGARPCPRDHHGAATLNDKLYIYGGRQSERRAADSVLSDVWSYDINTHMWTEHVPVGMAPSARFMPGVSEVLYKGTEHLAVFAGEMLPGSTKRTTLNDVWVFNPSSAVWTELFASTCGHPAVEEEHASLTTQGSSALLHREFGCLAVVFCLLPLAYTGIRRFLRPGQAREMQQPFLS</sequence>
<dbReference type="SUPFAM" id="SSF50965">
    <property type="entry name" value="Galactose oxidase, central domain"/>
    <property type="match status" value="1"/>
</dbReference>
<name>A0A812URH8_9DINO</name>
<dbReference type="InterPro" id="IPR011043">
    <property type="entry name" value="Gal_Oxase/kelch_b-propeller"/>
</dbReference>
<reference evidence="3" key="1">
    <citation type="submission" date="2021-02" db="EMBL/GenBank/DDBJ databases">
        <authorList>
            <person name="Dougan E. K."/>
            <person name="Rhodes N."/>
            <person name="Thang M."/>
            <person name="Chan C."/>
        </authorList>
    </citation>
    <scope>NUCLEOTIDE SEQUENCE</scope>
</reference>
<keyword evidence="2" id="KW-0677">Repeat</keyword>
<accession>A0A812URH8</accession>
<keyword evidence="1" id="KW-0880">Kelch repeat</keyword>
<evidence type="ECO:0000256" key="2">
    <source>
        <dbReference type="ARBA" id="ARBA00022737"/>
    </source>
</evidence>
<evidence type="ECO:0000256" key="1">
    <source>
        <dbReference type="ARBA" id="ARBA00022441"/>
    </source>
</evidence>
<dbReference type="EMBL" id="CAJNDS010002779">
    <property type="protein sequence ID" value="CAE7594124.1"/>
    <property type="molecule type" value="Genomic_DNA"/>
</dbReference>
<evidence type="ECO:0000313" key="3">
    <source>
        <dbReference type="EMBL" id="CAE7594124.1"/>
    </source>
</evidence>
<evidence type="ECO:0000313" key="4">
    <source>
        <dbReference type="Proteomes" id="UP000604046"/>
    </source>
</evidence>
<protein>
    <submittedName>
        <fullName evidence="3">Klhdc2 protein</fullName>
    </submittedName>
</protein>
<comment type="caution">
    <text evidence="3">The sequence shown here is derived from an EMBL/GenBank/DDBJ whole genome shotgun (WGS) entry which is preliminary data.</text>
</comment>